<gene>
    <name evidence="2" type="ORF">CYJ47_12135</name>
</gene>
<dbReference type="KEGG" id="cpyr:CYJ47_12135"/>
<evidence type="ECO:0000313" key="2">
    <source>
        <dbReference type="EMBL" id="WOT01981.1"/>
    </source>
</evidence>
<reference evidence="2" key="2">
    <citation type="submission" date="2023-10" db="EMBL/GenBank/DDBJ databases">
        <authorList>
            <person name="Choi B."/>
        </authorList>
    </citation>
    <scope>NUCLEOTIDE SEQUENCE</scope>
    <source>
        <strain evidence="2">UMB0763</strain>
    </source>
</reference>
<dbReference type="Proteomes" id="UP000234560">
    <property type="component" value="Chromosome"/>
</dbReference>
<proteinExistence type="predicted"/>
<accession>A0AAF0YV11</accession>
<name>A0AAF0YV11_9CORY</name>
<reference evidence="2" key="1">
    <citation type="submission" date="2017-12" db="EMBL/GenBank/DDBJ databases">
        <authorList>
            <person name="Thomas-White K."/>
            <person name="Wolfe A.J."/>
        </authorList>
    </citation>
    <scope>NUCLEOTIDE SEQUENCE</scope>
    <source>
        <strain evidence="2">UMB0763</strain>
    </source>
</reference>
<evidence type="ECO:0000256" key="1">
    <source>
        <dbReference type="SAM" id="MobiDB-lite"/>
    </source>
</evidence>
<dbReference type="EMBL" id="CP136958">
    <property type="protein sequence ID" value="WOT01981.1"/>
    <property type="molecule type" value="Genomic_DNA"/>
</dbReference>
<protein>
    <submittedName>
        <fullName evidence="2">Uncharacterized protein</fullName>
    </submittedName>
</protein>
<evidence type="ECO:0000313" key="3">
    <source>
        <dbReference type="Proteomes" id="UP000234560"/>
    </source>
</evidence>
<dbReference type="AlphaFoldDB" id="A0AAF0YV11"/>
<dbReference type="NCBIfam" id="NF046006">
    <property type="entry name" value="MAG6450_fam"/>
    <property type="match status" value="1"/>
</dbReference>
<sequence length="114" mass="13596">MDIDKHARDGRRWDLKAQELKKLFIFLEDVVTQTWQETESEGAGGHRRNHAHPVTDLSKQVQKRLREIGDGEEQIFRFRLDGSTRLWGFRSGNLFRVLWYDPEHQVYPVPQRHT</sequence>
<feature type="region of interest" description="Disordered" evidence="1">
    <location>
        <begin position="37"/>
        <end position="60"/>
    </location>
</feature>
<dbReference type="RefSeq" id="WP_143485552.1">
    <property type="nucleotide sequence ID" value="NZ_CAUPGZ010000018.1"/>
</dbReference>
<organism evidence="2 3">
    <name type="scientific">Corynebacterium pyruviciproducens</name>
    <dbReference type="NCBI Taxonomy" id="598660"/>
    <lineage>
        <taxon>Bacteria</taxon>
        <taxon>Bacillati</taxon>
        <taxon>Actinomycetota</taxon>
        <taxon>Actinomycetes</taxon>
        <taxon>Mycobacteriales</taxon>
        <taxon>Corynebacteriaceae</taxon>
        <taxon>Corynebacterium</taxon>
    </lineage>
</organism>